<keyword evidence="3" id="KW-1185">Reference proteome</keyword>
<feature type="compositionally biased region" description="Polar residues" evidence="1">
    <location>
        <begin position="1"/>
        <end position="11"/>
    </location>
</feature>
<feature type="region of interest" description="Disordered" evidence="1">
    <location>
        <begin position="1"/>
        <end position="41"/>
    </location>
</feature>
<dbReference type="AlphaFoldDB" id="A0A2N5W5H5"/>
<dbReference type="EMBL" id="PGCJ01000010">
    <property type="protein sequence ID" value="PLW57473.1"/>
    <property type="molecule type" value="Genomic_DNA"/>
</dbReference>
<accession>A0A2N5W5H5</accession>
<gene>
    <name evidence="2" type="ORF">PCANC_02617</name>
</gene>
<proteinExistence type="predicted"/>
<organism evidence="2 3">
    <name type="scientific">Puccinia coronata f. sp. avenae</name>
    <dbReference type="NCBI Taxonomy" id="200324"/>
    <lineage>
        <taxon>Eukaryota</taxon>
        <taxon>Fungi</taxon>
        <taxon>Dikarya</taxon>
        <taxon>Basidiomycota</taxon>
        <taxon>Pucciniomycotina</taxon>
        <taxon>Pucciniomycetes</taxon>
        <taxon>Pucciniales</taxon>
        <taxon>Pucciniaceae</taxon>
        <taxon>Puccinia</taxon>
    </lineage>
</organism>
<sequence length="106" mass="11571">MLFQHITVQNGTPSSSTNSSPSSRKSITAKQLKDARKNNANHELKKVDLEGVGSKLLNSCYDLTASKAGSDGRIRWPGFLATEFELVDNLLGGTAPEFKSDGRIRY</sequence>
<evidence type="ECO:0000313" key="2">
    <source>
        <dbReference type="EMBL" id="PLW57473.1"/>
    </source>
</evidence>
<protein>
    <submittedName>
        <fullName evidence="2">Uncharacterized protein</fullName>
    </submittedName>
</protein>
<evidence type="ECO:0000313" key="3">
    <source>
        <dbReference type="Proteomes" id="UP000235388"/>
    </source>
</evidence>
<dbReference type="Proteomes" id="UP000235388">
    <property type="component" value="Unassembled WGS sequence"/>
</dbReference>
<name>A0A2N5W5H5_9BASI</name>
<reference evidence="2 3" key="1">
    <citation type="submission" date="2017-11" db="EMBL/GenBank/DDBJ databases">
        <title>De novo assembly and phasing of dikaryotic genomes from two isolates of Puccinia coronata f. sp. avenae, the causal agent of oat crown rust.</title>
        <authorList>
            <person name="Miller M.E."/>
            <person name="Zhang Y."/>
            <person name="Omidvar V."/>
            <person name="Sperschneider J."/>
            <person name="Schwessinger B."/>
            <person name="Raley C."/>
            <person name="Palmer J.M."/>
            <person name="Garnica D."/>
            <person name="Upadhyaya N."/>
            <person name="Rathjen J."/>
            <person name="Taylor J.M."/>
            <person name="Park R.F."/>
            <person name="Dodds P.N."/>
            <person name="Hirsch C.D."/>
            <person name="Kianian S.F."/>
            <person name="Figueroa M."/>
        </authorList>
    </citation>
    <scope>NUCLEOTIDE SEQUENCE [LARGE SCALE GENOMIC DNA]</scope>
    <source>
        <strain evidence="2">12NC29</strain>
    </source>
</reference>
<feature type="compositionally biased region" description="Basic and acidic residues" evidence="1">
    <location>
        <begin position="31"/>
        <end position="41"/>
    </location>
</feature>
<dbReference type="OrthoDB" id="10632878at2759"/>
<comment type="caution">
    <text evidence="2">The sequence shown here is derived from an EMBL/GenBank/DDBJ whole genome shotgun (WGS) entry which is preliminary data.</text>
</comment>
<feature type="compositionally biased region" description="Low complexity" evidence="1">
    <location>
        <begin position="12"/>
        <end position="23"/>
    </location>
</feature>
<evidence type="ECO:0000256" key="1">
    <source>
        <dbReference type="SAM" id="MobiDB-lite"/>
    </source>
</evidence>